<keyword evidence="4" id="KW-0963">Cytoplasm</keyword>
<dbReference type="InterPro" id="IPR014756">
    <property type="entry name" value="Ig_E-set"/>
</dbReference>
<dbReference type="InterPro" id="IPR000406">
    <property type="entry name" value="Rho_GDI"/>
</dbReference>
<evidence type="ECO:0000256" key="3">
    <source>
        <dbReference type="ARBA" id="ARBA00022468"/>
    </source>
</evidence>
<keyword evidence="7" id="KW-1185">Reference proteome</keyword>
<dbReference type="PRINTS" id="PR00492">
    <property type="entry name" value="RHOGDI"/>
</dbReference>
<feature type="region of interest" description="Disordered" evidence="5">
    <location>
        <begin position="1"/>
        <end position="35"/>
    </location>
</feature>
<sequence>MSAHPEEDELKPSSTPATSPLPQSLPKSTPNSTQKTRAWLGGKHLWASSLVSGVPHLDPRLPLTLELDSPTLPAGKKIVFELSDPVKIAQLKNTPINIKEGVEYNVRIAFKVNHSIISGVRYLQVVKRSGITVDKLEQMLGSYGPNTKETPFYLKNFDSEESPSGMLARTGTYHVRSRVVDDDGEVYADWVWSFKLAKEW</sequence>
<proteinExistence type="inferred from homology"/>
<dbReference type="SUPFAM" id="SSF81296">
    <property type="entry name" value="E set domains"/>
    <property type="match status" value="1"/>
</dbReference>
<dbReference type="GO" id="GO:0005094">
    <property type="term" value="F:Rho GDP-dissociation inhibitor activity"/>
    <property type="evidence" value="ECO:0007669"/>
    <property type="project" value="InterPro"/>
</dbReference>
<dbReference type="FunFam" id="2.70.50.30:FF:000004">
    <property type="entry name" value="Rho GDP-dissociation inhibitor 1"/>
    <property type="match status" value="1"/>
</dbReference>
<dbReference type="GO" id="GO:0007266">
    <property type="term" value="P:Rho protein signal transduction"/>
    <property type="evidence" value="ECO:0007669"/>
    <property type="project" value="InterPro"/>
</dbReference>
<dbReference type="GO" id="GO:0016020">
    <property type="term" value="C:membrane"/>
    <property type="evidence" value="ECO:0007669"/>
    <property type="project" value="TreeGrafter"/>
</dbReference>
<comment type="similarity">
    <text evidence="2">Belongs to the Rho GDI family.</text>
</comment>
<dbReference type="PANTHER" id="PTHR10980">
    <property type="entry name" value="RHO GDP-DISSOCIATION INHIBITOR"/>
    <property type="match status" value="1"/>
</dbReference>
<dbReference type="OrthoDB" id="1683373at2759"/>
<protein>
    <submittedName>
        <fullName evidence="6">Rho GDP-dissociation inhibitor</fullName>
    </submittedName>
</protein>
<name>A0A8H6MFL4_9AGAR</name>
<organism evidence="6 7">
    <name type="scientific">Ephemerocybe angulata</name>
    <dbReference type="NCBI Taxonomy" id="980116"/>
    <lineage>
        <taxon>Eukaryota</taxon>
        <taxon>Fungi</taxon>
        <taxon>Dikarya</taxon>
        <taxon>Basidiomycota</taxon>
        <taxon>Agaricomycotina</taxon>
        <taxon>Agaricomycetes</taxon>
        <taxon>Agaricomycetidae</taxon>
        <taxon>Agaricales</taxon>
        <taxon>Agaricineae</taxon>
        <taxon>Psathyrellaceae</taxon>
        <taxon>Ephemerocybe</taxon>
    </lineage>
</organism>
<evidence type="ECO:0000313" key="7">
    <source>
        <dbReference type="Proteomes" id="UP000521943"/>
    </source>
</evidence>
<dbReference type="EMBL" id="JACGCI010000008">
    <property type="protein sequence ID" value="KAF6762377.1"/>
    <property type="molecule type" value="Genomic_DNA"/>
</dbReference>
<reference evidence="6 7" key="1">
    <citation type="submission" date="2020-07" db="EMBL/GenBank/DDBJ databases">
        <title>Comparative genomics of pyrophilous fungi reveals a link between fire events and developmental genes.</title>
        <authorList>
            <consortium name="DOE Joint Genome Institute"/>
            <person name="Steindorff A.S."/>
            <person name="Carver A."/>
            <person name="Calhoun S."/>
            <person name="Stillman K."/>
            <person name="Liu H."/>
            <person name="Lipzen A."/>
            <person name="Pangilinan J."/>
            <person name="Labutti K."/>
            <person name="Bruns T.D."/>
            <person name="Grigoriev I.V."/>
        </authorList>
    </citation>
    <scope>NUCLEOTIDE SEQUENCE [LARGE SCALE GENOMIC DNA]</scope>
    <source>
        <strain evidence="6 7">CBS 144469</strain>
    </source>
</reference>
<evidence type="ECO:0000256" key="2">
    <source>
        <dbReference type="ARBA" id="ARBA00009758"/>
    </source>
</evidence>
<dbReference type="Proteomes" id="UP000521943">
    <property type="component" value="Unassembled WGS sequence"/>
</dbReference>
<dbReference type="Gene3D" id="2.70.50.30">
    <property type="entry name" value="Coagulation Factor XIII, subunit A, domain 1"/>
    <property type="match status" value="1"/>
</dbReference>
<dbReference type="GO" id="GO:0005829">
    <property type="term" value="C:cytosol"/>
    <property type="evidence" value="ECO:0007669"/>
    <property type="project" value="TreeGrafter"/>
</dbReference>
<comment type="subcellular location">
    <subcellularLocation>
        <location evidence="1">Cytoplasm</location>
    </subcellularLocation>
</comment>
<dbReference type="InterPro" id="IPR024792">
    <property type="entry name" value="RhoGDI_dom_sf"/>
</dbReference>
<comment type="caution">
    <text evidence="6">The sequence shown here is derived from an EMBL/GenBank/DDBJ whole genome shotgun (WGS) entry which is preliminary data.</text>
</comment>
<dbReference type="Pfam" id="PF02115">
    <property type="entry name" value="Rho_GDI"/>
    <property type="match status" value="1"/>
</dbReference>
<evidence type="ECO:0000313" key="6">
    <source>
        <dbReference type="EMBL" id="KAF6762377.1"/>
    </source>
</evidence>
<feature type="compositionally biased region" description="Polar residues" evidence="5">
    <location>
        <begin position="12"/>
        <end position="35"/>
    </location>
</feature>
<evidence type="ECO:0000256" key="1">
    <source>
        <dbReference type="ARBA" id="ARBA00004496"/>
    </source>
</evidence>
<accession>A0A8H6MFL4</accession>
<dbReference type="GO" id="GO:0005096">
    <property type="term" value="F:GTPase activator activity"/>
    <property type="evidence" value="ECO:0007669"/>
    <property type="project" value="UniProtKB-KW"/>
</dbReference>
<gene>
    <name evidence="6" type="ORF">DFP72DRAFT_1061640</name>
</gene>
<dbReference type="PANTHER" id="PTHR10980:SF3">
    <property type="entry name" value="LD16419P"/>
    <property type="match status" value="1"/>
</dbReference>
<evidence type="ECO:0000256" key="4">
    <source>
        <dbReference type="ARBA" id="ARBA00022490"/>
    </source>
</evidence>
<keyword evidence="3" id="KW-0343">GTPase activation</keyword>
<dbReference type="AlphaFoldDB" id="A0A8H6MFL4"/>
<evidence type="ECO:0000256" key="5">
    <source>
        <dbReference type="SAM" id="MobiDB-lite"/>
    </source>
</evidence>